<keyword evidence="4" id="KW-1185">Reference proteome</keyword>
<evidence type="ECO:0000313" key="4">
    <source>
        <dbReference type="Proteomes" id="UP000275401"/>
    </source>
</evidence>
<evidence type="ECO:0000313" key="3">
    <source>
        <dbReference type="EMBL" id="RNG36198.1"/>
    </source>
</evidence>
<dbReference type="InterPro" id="IPR052043">
    <property type="entry name" value="PolySaccharide_Degr_Enz"/>
</dbReference>
<evidence type="ECO:0000256" key="2">
    <source>
        <dbReference type="SAM" id="SignalP"/>
    </source>
</evidence>
<dbReference type="RefSeq" id="WP_123098440.1">
    <property type="nucleotide sequence ID" value="NZ_RIBZ01000042.1"/>
</dbReference>
<keyword evidence="2" id="KW-0732">Signal</keyword>
<dbReference type="InterPro" id="IPR006311">
    <property type="entry name" value="TAT_signal"/>
</dbReference>
<gene>
    <name evidence="3" type="ORF">EEJ42_02800</name>
</gene>
<reference evidence="3 4" key="1">
    <citation type="submission" date="2018-11" db="EMBL/GenBank/DDBJ databases">
        <title>The Potential of Streptomyces as Biocontrol Agents against the Tomato grey mould, Botrytis cinerea (Gray mold) Frontiers in Microbiology.</title>
        <authorList>
            <person name="Li D."/>
        </authorList>
    </citation>
    <scope>NUCLEOTIDE SEQUENCE [LARGE SCALE GENOMIC DNA]</scope>
    <source>
        <strain evidence="3 4">NEAU-LD23</strain>
    </source>
</reference>
<dbReference type="PROSITE" id="PS51318">
    <property type="entry name" value="TAT"/>
    <property type="match status" value="1"/>
</dbReference>
<dbReference type="InterPro" id="IPR012341">
    <property type="entry name" value="6hp_glycosidase-like_sf"/>
</dbReference>
<dbReference type="GO" id="GO:0005975">
    <property type="term" value="P:carbohydrate metabolic process"/>
    <property type="evidence" value="ECO:0007669"/>
    <property type="project" value="InterPro"/>
</dbReference>
<dbReference type="EMBL" id="RIBZ01000042">
    <property type="protein sequence ID" value="RNG36198.1"/>
    <property type="molecule type" value="Genomic_DNA"/>
</dbReference>
<dbReference type="PANTHER" id="PTHR33886:SF8">
    <property type="entry name" value="UNSATURATED RHAMNOGALACTURONAN HYDROLASE (EUROFUNG)"/>
    <property type="match status" value="1"/>
</dbReference>
<dbReference type="Proteomes" id="UP000275401">
    <property type="component" value="Unassembled WGS sequence"/>
</dbReference>
<accession>A0A3M8X187</accession>
<name>A0A3M8X187_9ACTN</name>
<protein>
    <submittedName>
        <fullName evidence="3">Glycoside hydrolase family 88 protein</fullName>
    </submittedName>
</protein>
<proteinExistence type="predicted"/>
<evidence type="ECO:0000256" key="1">
    <source>
        <dbReference type="ARBA" id="ARBA00022801"/>
    </source>
</evidence>
<dbReference type="PANTHER" id="PTHR33886">
    <property type="entry name" value="UNSATURATED RHAMNOGALACTURONAN HYDROLASE (EUROFUNG)"/>
    <property type="match status" value="1"/>
</dbReference>
<sequence length="383" mass="42646">MIRRRTVLASALGIGGGLLLPGTGVAHAAARTDWSRAVVDSTLARYPDPASLGGWGYTRGLFLLGAYRVYQRVGEPSYLAYIKRWVDKFVDADGHMSRTFDNLDAMQSGNLLLMLHRETGDPRYRTAADQIRARFADYPRTVDGGMWHATGKTNELWGDGVFMAQPFLLRYGIAYGDKSYAYDEVTRNLSVYFRHLKASNGLIYHAYDADGDAPWNPDDTTGTSAHFWARAIGWTAMTHIEVLEMLPARHPRRAELIANVRHLAKGFLRYQDRATGRWFQVVDKASEPGNWTETSASSMYTLMLHAALGHGWIRGGDYAAAARRGYRGVLDKVTVDPDGLTNIADISEGTNVGDLAYYLGRPRNTNDLHGLGAFLLMNERLAY</sequence>
<feature type="chain" id="PRO_5017943514" evidence="2">
    <location>
        <begin position="29"/>
        <end position="383"/>
    </location>
</feature>
<keyword evidence="1 3" id="KW-0378">Hydrolase</keyword>
<dbReference type="GO" id="GO:0016787">
    <property type="term" value="F:hydrolase activity"/>
    <property type="evidence" value="ECO:0007669"/>
    <property type="project" value="UniProtKB-KW"/>
</dbReference>
<dbReference type="InterPro" id="IPR010905">
    <property type="entry name" value="Glyco_hydro_88"/>
</dbReference>
<feature type="signal peptide" evidence="2">
    <location>
        <begin position="1"/>
        <end position="28"/>
    </location>
</feature>
<dbReference type="Pfam" id="PF07470">
    <property type="entry name" value="Glyco_hydro_88"/>
    <property type="match status" value="1"/>
</dbReference>
<dbReference type="InterPro" id="IPR008928">
    <property type="entry name" value="6-hairpin_glycosidase_sf"/>
</dbReference>
<comment type="caution">
    <text evidence="3">The sequence shown here is derived from an EMBL/GenBank/DDBJ whole genome shotgun (WGS) entry which is preliminary data.</text>
</comment>
<dbReference type="Gene3D" id="1.50.10.10">
    <property type="match status" value="1"/>
</dbReference>
<organism evidence="3 4">
    <name type="scientific">Streptomyces botrytidirepellens</name>
    <dbReference type="NCBI Taxonomy" id="2486417"/>
    <lineage>
        <taxon>Bacteria</taxon>
        <taxon>Bacillati</taxon>
        <taxon>Actinomycetota</taxon>
        <taxon>Actinomycetes</taxon>
        <taxon>Kitasatosporales</taxon>
        <taxon>Streptomycetaceae</taxon>
        <taxon>Streptomyces</taxon>
    </lineage>
</organism>
<dbReference type="SUPFAM" id="SSF48208">
    <property type="entry name" value="Six-hairpin glycosidases"/>
    <property type="match status" value="1"/>
</dbReference>
<dbReference type="AlphaFoldDB" id="A0A3M8X187"/>